<accession>A0AAV1GD96</accession>
<evidence type="ECO:0000313" key="2">
    <source>
        <dbReference type="Proteomes" id="UP001178508"/>
    </source>
</evidence>
<evidence type="ECO:0000313" key="1">
    <source>
        <dbReference type="EMBL" id="CAJ1071457.1"/>
    </source>
</evidence>
<sequence>MCEITATTVTKLDAKANNYIKKWLGLPRCLSDAALFGRNALQLPVKNISTGYRLEKSRLVLELRQSSDHLVRNAGAKIRTGRAWKAEECVDDAISRLKHQELVGRTQQGRRGLGWGEPQKMWSKASLKERKQLVVTE</sequence>
<gene>
    <name evidence="1" type="ORF">XNOV1_A023732</name>
</gene>
<dbReference type="AlphaFoldDB" id="A0AAV1GD96"/>
<name>A0AAV1GD96_XYRNO</name>
<protein>
    <submittedName>
        <fullName evidence="1">Uncharacterized protein LOC111948071</fullName>
    </submittedName>
</protein>
<organism evidence="1 2">
    <name type="scientific">Xyrichtys novacula</name>
    <name type="common">Pearly razorfish</name>
    <name type="synonym">Hemipteronotus novacula</name>
    <dbReference type="NCBI Taxonomy" id="13765"/>
    <lineage>
        <taxon>Eukaryota</taxon>
        <taxon>Metazoa</taxon>
        <taxon>Chordata</taxon>
        <taxon>Craniata</taxon>
        <taxon>Vertebrata</taxon>
        <taxon>Euteleostomi</taxon>
        <taxon>Actinopterygii</taxon>
        <taxon>Neopterygii</taxon>
        <taxon>Teleostei</taxon>
        <taxon>Neoteleostei</taxon>
        <taxon>Acanthomorphata</taxon>
        <taxon>Eupercaria</taxon>
        <taxon>Labriformes</taxon>
        <taxon>Labridae</taxon>
        <taxon>Xyrichtys</taxon>
    </lineage>
</organism>
<proteinExistence type="predicted"/>
<dbReference type="EMBL" id="OY660877">
    <property type="protein sequence ID" value="CAJ1071457.1"/>
    <property type="molecule type" value="Genomic_DNA"/>
</dbReference>
<keyword evidence="2" id="KW-1185">Reference proteome</keyword>
<reference evidence="1" key="1">
    <citation type="submission" date="2023-08" db="EMBL/GenBank/DDBJ databases">
        <authorList>
            <person name="Alioto T."/>
            <person name="Alioto T."/>
            <person name="Gomez Garrido J."/>
        </authorList>
    </citation>
    <scope>NUCLEOTIDE SEQUENCE</scope>
</reference>
<feature type="non-terminal residue" evidence="1">
    <location>
        <position position="137"/>
    </location>
</feature>
<dbReference type="Proteomes" id="UP001178508">
    <property type="component" value="Chromosome 14"/>
</dbReference>